<evidence type="ECO:0000256" key="7">
    <source>
        <dbReference type="ARBA" id="ARBA00022833"/>
    </source>
</evidence>
<dbReference type="SMART" id="SM00317">
    <property type="entry name" value="SET"/>
    <property type="match status" value="1"/>
</dbReference>
<evidence type="ECO:0000256" key="2">
    <source>
        <dbReference type="ARBA" id="ARBA00022454"/>
    </source>
</evidence>
<dbReference type="Gene3D" id="2.170.270.10">
    <property type="entry name" value="SET domain"/>
    <property type="match status" value="1"/>
</dbReference>
<evidence type="ECO:0000256" key="3">
    <source>
        <dbReference type="ARBA" id="ARBA00022603"/>
    </source>
</evidence>
<feature type="domain" description="SET" evidence="8">
    <location>
        <begin position="12"/>
        <end position="141"/>
    </location>
</feature>
<accession>A0A0N5A7T8</accession>
<sequence>MIMIVVKIWLSCKFELLQVFKTVDKGYGLRCSEQIRKGQFISEYAGEVIGASEVRKRAANDNVADNYIFVVKEIFSVWFLDKKQITYVDARFHGNLARYINHSCSPNLDIVLVRIGSPLVHIGLFAKYDIPPNEELTYDYGVFISNSCENVDKRCLRPCLCRSFNCKGYLPTSNM</sequence>
<dbReference type="AlphaFoldDB" id="A0A0N5A7T8"/>
<keyword evidence="3" id="KW-0489">Methyltransferase</keyword>
<dbReference type="Proteomes" id="UP000046393">
    <property type="component" value="Unplaced"/>
</dbReference>
<evidence type="ECO:0000256" key="6">
    <source>
        <dbReference type="ARBA" id="ARBA00022723"/>
    </source>
</evidence>
<organism evidence="9 10">
    <name type="scientific">Syphacia muris</name>
    <dbReference type="NCBI Taxonomy" id="451379"/>
    <lineage>
        <taxon>Eukaryota</taxon>
        <taxon>Metazoa</taxon>
        <taxon>Ecdysozoa</taxon>
        <taxon>Nematoda</taxon>
        <taxon>Chromadorea</taxon>
        <taxon>Rhabditida</taxon>
        <taxon>Spirurina</taxon>
        <taxon>Oxyuridomorpha</taxon>
        <taxon>Oxyuroidea</taxon>
        <taxon>Oxyuridae</taxon>
        <taxon>Syphacia</taxon>
    </lineage>
</organism>
<protein>
    <submittedName>
        <fullName evidence="10">SET domain-containing protein</fullName>
    </submittedName>
</protein>
<dbReference type="PANTHER" id="PTHR46223">
    <property type="entry name" value="HISTONE-LYSINE N-METHYLTRANSFERASE SUV39H"/>
    <property type="match status" value="1"/>
</dbReference>
<dbReference type="PANTHER" id="PTHR46223:SF3">
    <property type="entry name" value="HISTONE-LYSINE N-METHYLTRANSFERASE SET-23"/>
    <property type="match status" value="1"/>
</dbReference>
<evidence type="ECO:0000259" key="8">
    <source>
        <dbReference type="PROSITE" id="PS50280"/>
    </source>
</evidence>
<dbReference type="PROSITE" id="PS50280">
    <property type="entry name" value="SET"/>
    <property type="match status" value="1"/>
</dbReference>
<comment type="subcellular location">
    <subcellularLocation>
        <location evidence="1">Chromosome</location>
    </subcellularLocation>
</comment>
<evidence type="ECO:0000256" key="4">
    <source>
        <dbReference type="ARBA" id="ARBA00022679"/>
    </source>
</evidence>
<dbReference type="SUPFAM" id="SSF82199">
    <property type="entry name" value="SET domain"/>
    <property type="match status" value="1"/>
</dbReference>
<dbReference type="GO" id="GO:0046872">
    <property type="term" value="F:metal ion binding"/>
    <property type="evidence" value="ECO:0007669"/>
    <property type="project" value="UniProtKB-KW"/>
</dbReference>
<name>A0A0N5A7T8_9BILA</name>
<dbReference type="Pfam" id="PF00856">
    <property type="entry name" value="SET"/>
    <property type="match status" value="1"/>
</dbReference>
<dbReference type="GO" id="GO:0008168">
    <property type="term" value="F:methyltransferase activity"/>
    <property type="evidence" value="ECO:0007669"/>
    <property type="project" value="UniProtKB-KW"/>
</dbReference>
<keyword evidence="9" id="KW-1185">Reference proteome</keyword>
<dbReference type="InterPro" id="IPR050973">
    <property type="entry name" value="H3K9_Histone-Lys_N-MTase"/>
</dbReference>
<dbReference type="STRING" id="451379.A0A0N5A7T8"/>
<evidence type="ECO:0000313" key="9">
    <source>
        <dbReference type="Proteomes" id="UP000046393"/>
    </source>
</evidence>
<evidence type="ECO:0000313" key="10">
    <source>
        <dbReference type="WBParaSite" id="SMUV_0000010401-mRNA-1"/>
    </source>
</evidence>
<dbReference type="GO" id="GO:0005694">
    <property type="term" value="C:chromosome"/>
    <property type="evidence" value="ECO:0007669"/>
    <property type="project" value="UniProtKB-SubCell"/>
</dbReference>
<dbReference type="GO" id="GO:0032259">
    <property type="term" value="P:methylation"/>
    <property type="evidence" value="ECO:0007669"/>
    <property type="project" value="UniProtKB-KW"/>
</dbReference>
<proteinExistence type="predicted"/>
<keyword evidence="6" id="KW-0479">Metal-binding</keyword>
<dbReference type="WBParaSite" id="SMUV_0000010401-mRNA-1">
    <property type="protein sequence ID" value="SMUV_0000010401-mRNA-1"/>
    <property type="gene ID" value="SMUV_0000010401"/>
</dbReference>
<keyword evidence="2" id="KW-0158">Chromosome</keyword>
<keyword evidence="4" id="KW-0808">Transferase</keyword>
<dbReference type="InterPro" id="IPR046341">
    <property type="entry name" value="SET_dom_sf"/>
</dbReference>
<reference evidence="10" key="1">
    <citation type="submission" date="2017-02" db="UniProtKB">
        <authorList>
            <consortium name="WormBaseParasite"/>
        </authorList>
    </citation>
    <scope>IDENTIFICATION</scope>
</reference>
<keyword evidence="7" id="KW-0862">Zinc</keyword>
<keyword evidence="5" id="KW-0949">S-adenosyl-L-methionine</keyword>
<evidence type="ECO:0000256" key="1">
    <source>
        <dbReference type="ARBA" id="ARBA00004286"/>
    </source>
</evidence>
<evidence type="ECO:0000256" key="5">
    <source>
        <dbReference type="ARBA" id="ARBA00022691"/>
    </source>
</evidence>
<dbReference type="InterPro" id="IPR001214">
    <property type="entry name" value="SET_dom"/>
</dbReference>